<dbReference type="Proteomes" id="UP000228621">
    <property type="component" value="Unassembled WGS sequence"/>
</dbReference>
<dbReference type="EMBL" id="NKHF01000050">
    <property type="protein sequence ID" value="PCK31604.1"/>
    <property type="molecule type" value="Genomic_DNA"/>
</dbReference>
<gene>
    <name evidence="1" type="ORF">CEX98_11195</name>
</gene>
<accession>A0A2A5JQ59</accession>
<dbReference type="AlphaFoldDB" id="A0A2A5JQ59"/>
<protein>
    <submittedName>
        <fullName evidence="1">Uncharacterized protein</fullName>
    </submittedName>
</protein>
<evidence type="ECO:0000313" key="1">
    <source>
        <dbReference type="EMBL" id="PCK31604.1"/>
    </source>
</evidence>
<comment type="caution">
    <text evidence="1">The sequence shown here is derived from an EMBL/GenBank/DDBJ whole genome shotgun (WGS) entry which is preliminary data.</text>
</comment>
<proteinExistence type="predicted"/>
<reference evidence="2" key="1">
    <citation type="journal article" date="2019" name="Genome Announc.">
        <title>Draft Genome Sequence of Pseudoalteromonas piscicida Strain 36Y ROTHPW, an Hypersaline Seawater Isolate from the South Coast of Sonora, Mexico.</title>
        <authorList>
            <person name="Sanchez-Diaz R."/>
            <person name="Molina-Garza Z.J."/>
            <person name="Cruz-Suarez L.E."/>
            <person name="Selvin J."/>
            <person name="Kiran G.S."/>
            <person name="Ibarra-Gamez J.C."/>
            <person name="Gomez-Gil B."/>
            <person name="Galaviz-Silva L."/>
        </authorList>
    </citation>
    <scope>NUCLEOTIDE SEQUENCE [LARGE SCALE GENOMIC DNA]</scope>
    <source>
        <strain evidence="2">36Y_RITHPW</strain>
    </source>
</reference>
<evidence type="ECO:0000313" key="2">
    <source>
        <dbReference type="Proteomes" id="UP000228621"/>
    </source>
</evidence>
<sequence length="73" mass="8975">RRWFTRRFVCIHIRVEDAKDQKTPREINSLLPQPQHGRRWFTRRASKKNENILLRSELSQINGQRKVFIHQPR</sequence>
<organism evidence="1 2">
    <name type="scientific">Pseudoalteromonas piscicida</name>
    <dbReference type="NCBI Taxonomy" id="43662"/>
    <lineage>
        <taxon>Bacteria</taxon>
        <taxon>Pseudomonadati</taxon>
        <taxon>Pseudomonadota</taxon>
        <taxon>Gammaproteobacteria</taxon>
        <taxon>Alteromonadales</taxon>
        <taxon>Pseudoalteromonadaceae</taxon>
        <taxon>Pseudoalteromonas</taxon>
    </lineage>
</organism>
<name>A0A2A5JQ59_PSEO7</name>
<feature type="non-terminal residue" evidence="1">
    <location>
        <position position="1"/>
    </location>
</feature>
<keyword evidence="2" id="KW-1185">Reference proteome</keyword>